<dbReference type="Pfam" id="PF08447">
    <property type="entry name" value="PAS_3"/>
    <property type="match status" value="3"/>
</dbReference>
<dbReference type="SUPFAM" id="SSF55785">
    <property type="entry name" value="PYP-like sensor domain (PAS domain)"/>
    <property type="match status" value="5"/>
</dbReference>
<evidence type="ECO:0000259" key="6">
    <source>
        <dbReference type="PROSITE" id="PS50109"/>
    </source>
</evidence>
<comment type="catalytic activity">
    <reaction evidence="1">
        <text>ATP + protein L-histidine = ADP + protein N-phospho-L-histidine.</text>
        <dbReference type="EC" id="2.7.13.3"/>
    </reaction>
</comment>
<dbReference type="PANTHER" id="PTHR43304">
    <property type="entry name" value="PHYTOCHROME-LIKE PROTEIN CPH1"/>
    <property type="match status" value="1"/>
</dbReference>
<dbReference type="InterPro" id="IPR003594">
    <property type="entry name" value="HATPase_dom"/>
</dbReference>
<evidence type="ECO:0000256" key="3">
    <source>
        <dbReference type="ARBA" id="ARBA00022553"/>
    </source>
</evidence>
<dbReference type="InterPro" id="IPR000700">
    <property type="entry name" value="PAS-assoc_C"/>
</dbReference>
<dbReference type="SUPFAM" id="SSF47384">
    <property type="entry name" value="Homodimeric domain of signal transducing histidine kinase"/>
    <property type="match status" value="1"/>
</dbReference>
<feature type="domain" description="Histidine kinase" evidence="6">
    <location>
        <begin position="628"/>
        <end position="842"/>
    </location>
</feature>
<dbReference type="InterPro" id="IPR036097">
    <property type="entry name" value="HisK_dim/P_sf"/>
</dbReference>
<dbReference type="Pfam" id="PF00512">
    <property type="entry name" value="HisKA"/>
    <property type="match status" value="1"/>
</dbReference>
<dbReference type="Gene3D" id="3.30.450.20">
    <property type="entry name" value="PAS domain"/>
    <property type="match status" value="5"/>
</dbReference>
<dbReference type="Pfam" id="PF02518">
    <property type="entry name" value="HATPase_c"/>
    <property type="match status" value="1"/>
</dbReference>
<evidence type="ECO:0000256" key="2">
    <source>
        <dbReference type="ARBA" id="ARBA00012438"/>
    </source>
</evidence>
<keyword evidence="5" id="KW-0418">Kinase</keyword>
<dbReference type="InterPro" id="IPR000014">
    <property type="entry name" value="PAS"/>
</dbReference>
<dbReference type="InterPro" id="IPR052162">
    <property type="entry name" value="Sensor_kinase/Photoreceptor"/>
</dbReference>
<dbReference type="SMART" id="SM00387">
    <property type="entry name" value="HATPase_c"/>
    <property type="match status" value="1"/>
</dbReference>
<dbReference type="SMART" id="SM00388">
    <property type="entry name" value="HisKA"/>
    <property type="match status" value="1"/>
</dbReference>
<dbReference type="CDD" id="cd00130">
    <property type="entry name" value="PAS"/>
    <property type="match status" value="3"/>
</dbReference>
<dbReference type="InterPro" id="IPR036890">
    <property type="entry name" value="HATPase_C_sf"/>
</dbReference>
<dbReference type="RefSeq" id="WP_323578723.1">
    <property type="nucleotide sequence ID" value="NZ_JAYGJQ010000003.1"/>
</dbReference>
<feature type="domain" description="PAC" evidence="8">
    <location>
        <begin position="443"/>
        <end position="495"/>
    </location>
</feature>
<dbReference type="Proteomes" id="UP001302274">
    <property type="component" value="Unassembled WGS sequence"/>
</dbReference>
<dbReference type="Gene3D" id="3.30.565.10">
    <property type="entry name" value="Histidine kinase-like ATPase, C-terminal domain"/>
    <property type="match status" value="1"/>
</dbReference>
<dbReference type="PRINTS" id="PR00344">
    <property type="entry name" value="BCTRLSENSOR"/>
</dbReference>
<dbReference type="EMBL" id="JAYGJQ010000003">
    <property type="protein sequence ID" value="MEA9358359.1"/>
    <property type="molecule type" value="Genomic_DNA"/>
</dbReference>
<evidence type="ECO:0000256" key="1">
    <source>
        <dbReference type="ARBA" id="ARBA00000085"/>
    </source>
</evidence>
<dbReference type="Pfam" id="PF13188">
    <property type="entry name" value="PAS_8"/>
    <property type="match status" value="1"/>
</dbReference>
<dbReference type="SUPFAM" id="SSF55874">
    <property type="entry name" value="ATPase domain of HSP90 chaperone/DNA topoisomerase II/histidine kinase"/>
    <property type="match status" value="1"/>
</dbReference>
<dbReference type="PROSITE" id="PS50112">
    <property type="entry name" value="PAS"/>
    <property type="match status" value="1"/>
</dbReference>
<protein>
    <recommendedName>
        <fullName evidence="2">histidine kinase</fullName>
        <ecNumber evidence="2">2.7.13.3</ecNumber>
    </recommendedName>
</protein>
<name>A0ABU5VZ58_9BACT</name>
<feature type="domain" description="PAC" evidence="8">
    <location>
        <begin position="314"/>
        <end position="366"/>
    </location>
</feature>
<dbReference type="PROSITE" id="PS50109">
    <property type="entry name" value="HIS_KIN"/>
    <property type="match status" value="1"/>
</dbReference>
<dbReference type="NCBIfam" id="TIGR00229">
    <property type="entry name" value="sensory_box"/>
    <property type="match status" value="3"/>
</dbReference>
<dbReference type="InterPro" id="IPR001610">
    <property type="entry name" value="PAC"/>
</dbReference>
<keyword evidence="10" id="KW-1185">Reference proteome</keyword>
<dbReference type="Pfam" id="PF13426">
    <property type="entry name" value="PAS_9"/>
    <property type="match status" value="1"/>
</dbReference>
<sequence length="842" mass="97141">MPQFGAEYFKLSPEMLCVINLRGEFHDLNPSWEKTLGWPIHELRFTSFFTLVHPDDLDIFIAEFSKLTKFDGYVTSGFECRFRHKETGYRWLQWSASPIKEENQIFCIVRDITISKRESLILMETQEVSRVGSWEIDLATNELFWSKMTHQIHETDYETYQPMLDDGLKFFSEDTHKKMEKFVEKLLQFGESYDLELPFITAKGKKSWVRCVARAAMRDGVVLRVFGTIEDVSQRLREKSRYETIIESGNYGTWDWDLDSNTVVFNDRFCSMIGLDVNAVKHELATWDFYTHPADKIQTYIDIQEHLDGKTPYYRNVHRMKHVDGHWVWILDQGRVVEYREGKPVRFSGTHTDITYLKELEEERVRLNDRFKLVLEATKFGVWDWEITTNKLVWDDQMFEIFGVKRTEFSNNYHDWINSIIPEDLEKATSALQASVENESIDFDTDFRIRHVDGGIRYIGAKGYVQRDSGGKPIRVTGINWDITNKVEQDKLFATIINNIPIMMIFFKRAGKIEWVNPQCSENLGWTLDDLETLTDLSTKCFATPEEQESAYRFLSESRAGWHEFDIVKKNGGVAHTVWTNVKLGNGNIISIGQDIGEKRRQDELIKDQQARMISSAKLSSLGEMASGIAHEINNPLAIIKGKAYHILKKLESGEVNVEFLSKEISKIEQNSLRIVKIIKGLRTFSRHGEGDPFQVVTFKSLLDDVLELCYERFKYQGVLLKTSGDLDAELLCQETQLAQVLLNLINNAYDAVSNFTEPWVEVKVQKSEEIVRISVTDSGHGISAEIAEKIMQPFFTTKEVGVGTGLGLSISKGIVEMHNGKFYLDQNCPNTSFIIELPVKK</sequence>
<dbReference type="Gene3D" id="2.10.70.100">
    <property type="match status" value="1"/>
</dbReference>
<dbReference type="PROSITE" id="PS50113">
    <property type="entry name" value="PAC"/>
    <property type="match status" value="2"/>
</dbReference>
<feature type="domain" description="PAS" evidence="7">
    <location>
        <begin position="367"/>
        <end position="439"/>
    </location>
</feature>
<organism evidence="9 10">
    <name type="scientific">Bacteriovorax antarcticus</name>
    <dbReference type="NCBI Taxonomy" id="3088717"/>
    <lineage>
        <taxon>Bacteria</taxon>
        <taxon>Pseudomonadati</taxon>
        <taxon>Bdellovibrionota</taxon>
        <taxon>Bacteriovoracia</taxon>
        <taxon>Bacteriovoracales</taxon>
        <taxon>Bacteriovoracaceae</taxon>
        <taxon>Bacteriovorax</taxon>
    </lineage>
</organism>
<dbReference type="Gene3D" id="1.10.287.130">
    <property type="match status" value="1"/>
</dbReference>
<evidence type="ECO:0000259" key="8">
    <source>
        <dbReference type="PROSITE" id="PS50113"/>
    </source>
</evidence>
<keyword evidence="3" id="KW-0597">Phosphoprotein</keyword>
<dbReference type="InterPro" id="IPR005467">
    <property type="entry name" value="His_kinase_dom"/>
</dbReference>
<dbReference type="SMART" id="SM00086">
    <property type="entry name" value="PAC"/>
    <property type="match status" value="4"/>
</dbReference>
<proteinExistence type="predicted"/>
<dbReference type="InterPro" id="IPR004358">
    <property type="entry name" value="Sig_transdc_His_kin-like_C"/>
</dbReference>
<reference evidence="9 10" key="1">
    <citation type="submission" date="2023-11" db="EMBL/GenBank/DDBJ databases">
        <title>A Novel Polar Bacteriovorax (B. antarcticus) Isolated from the Biocrust in Antarctica.</title>
        <authorList>
            <person name="Mun W."/>
            <person name="Choi S.Y."/>
            <person name="Mitchell R.J."/>
        </authorList>
    </citation>
    <scope>NUCLEOTIDE SEQUENCE [LARGE SCALE GENOMIC DNA]</scope>
    <source>
        <strain evidence="9 10">PP10</strain>
    </source>
</reference>
<comment type="caution">
    <text evidence="9">The sequence shown here is derived from an EMBL/GenBank/DDBJ whole genome shotgun (WGS) entry which is preliminary data.</text>
</comment>
<evidence type="ECO:0000313" key="10">
    <source>
        <dbReference type="Proteomes" id="UP001302274"/>
    </source>
</evidence>
<evidence type="ECO:0000256" key="4">
    <source>
        <dbReference type="ARBA" id="ARBA00022679"/>
    </source>
</evidence>
<dbReference type="SMART" id="SM00091">
    <property type="entry name" value="PAS"/>
    <property type="match status" value="4"/>
</dbReference>
<dbReference type="PANTHER" id="PTHR43304:SF1">
    <property type="entry name" value="PAC DOMAIN-CONTAINING PROTEIN"/>
    <property type="match status" value="1"/>
</dbReference>
<dbReference type="InterPro" id="IPR013655">
    <property type="entry name" value="PAS_fold_3"/>
</dbReference>
<dbReference type="InterPro" id="IPR035965">
    <property type="entry name" value="PAS-like_dom_sf"/>
</dbReference>
<dbReference type="CDD" id="cd00082">
    <property type="entry name" value="HisKA"/>
    <property type="match status" value="1"/>
</dbReference>
<dbReference type="InterPro" id="IPR003661">
    <property type="entry name" value="HisK_dim/P_dom"/>
</dbReference>
<evidence type="ECO:0000259" key="7">
    <source>
        <dbReference type="PROSITE" id="PS50112"/>
    </source>
</evidence>
<gene>
    <name evidence="9" type="ORF">SHI21_19140</name>
</gene>
<evidence type="ECO:0000256" key="5">
    <source>
        <dbReference type="ARBA" id="ARBA00022777"/>
    </source>
</evidence>
<keyword evidence="4" id="KW-0808">Transferase</keyword>
<dbReference type="EC" id="2.7.13.3" evidence="2"/>
<evidence type="ECO:0000313" key="9">
    <source>
        <dbReference type="EMBL" id="MEA9358359.1"/>
    </source>
</evidence>
<accession>A0ABU5VZ58</accession>